<accession>A0ABQ7SBH8</accession>
<organism evidence="3 4">
    <name type="scientific">Fragariocoptes setiger</name>
    <dbReference type="NCBI Taxonomy" id="1670756"/>
    <lineage>
        <taxon>Eukaryota</taxon>
        <taxon>Metazoa</taxon>
        <taxon>Ecdysozoa</taxon>
        <taxon>Arthropoda</taxon>
        <taxon>Chelicerata</taxon>
        <taxon>Arachnida</taxon>
        <taxon>Acari</taxon>
        <taxon>Acariformes</taxon>
        <taxon>Trombidiformes</taxon>
        <taxon>Prostigmata</taxon>
        <taxon>Eupodina</taxon>
        <taxon>Eriophyoidea</taxon>
        <taxon>Phytoptidae</taxon>
        <taxon>Fragariocoptes</taxon>
    </lineage>
</organism>
<feature type="domain" description="ZP" evidence="2">
    <location>
        <begin position="1"/>
        <end position="193"/>
    </location>
</feature>
<keyword evidence="4" id="KW-1185">Reference proteome</keyword>
<protein>
    <recommendedName>
        <fullName evidence="2">ZP domain-containing protein</fullName>
    </recommendedName>
</protein>
<evidence type="ECO:0000313" key="3">
    <source>
        <dbReference type="EMBL" id="KAG9510776.1"/>
    </source>
</evidence>
<dbReference type="Gene3D" id="2.60.40.4100">
    <property type="entry name" value="Zona pellucida, ZP-C domain"/>
    <property type="match status" value="1"/>
</dbReference>
<gene>
    <name evidence="3" type="ORF">GZH46_00672</name>
</gene>
<evidence type="ECO:0000256" key="1">
    <source>
        <dbReference type="ARBA" id="ARBA00023157"/>
    </source>
</evidence>
<name>A0ABQ7SBH8_9ACAR</name>
<dbReference type="EMBL" id="JAIFTH010000077">
    <property type="protein sequence ID" value="KAG9510776.1"/>
    <property type="molecule type" value="Genomic_DNA"/>
</dbReference>
<dbReference type="InterPro" id="IPR001507">
    <property type="entry name" value="ZP_dom"/>
</dbReference>
<reference evidence="3 4" key="1">
    <citation type="submission" date="2020-10" db="EMBL/GenBank/DDBJ databases">
        <authorList>
            <person name="Klimov P.B."/>
            <person name="Dyachkov S.M."/>
            <person name="Chetverikov P.E."/>
        </authorList>
    </citation>
    <scope>NUCLEOTIDE SEQUENCE [LARGE SCALE GENOMIC DNA]</scope>
    <source>
        <strain evidence="3">BMOC 18-1129-001#AD2665</strain>
        <tissue evidence="3">Entire mites</tissue>
    </source>
</reference>
<sequence>RMDKVMFNTLSIQYNPIIEQEWDEHFRVSCEYGSDFWKMVSFSPFNVETNTGSPIVFSISPPQCHMEISRGHGIGPKLAVDERVTVGDPLTLEIHMKSEKAGYDILVKKCAAHNGAGQRLELIDANGCVVNERFISPFRGVMNEADPKQVTLYAYLKAFRFTGNPMLYLECEIHMCQTACPRFEEITGINTLGQSEFVYGT</sequence>
<feature type="non-terminal residue" evidence="3">
    <location>
        <position position="1"/>
    </location>
</feature>
<dbReference type="PANTHER" id="PTHR46560">
    <property type="entry name" value="CYPHER, ISOFORM B"/>
    <property type="match status" value="1"/>
</dbReference>
<dbReference type="Pfam" id="PF00100">
    <property type="entry name" value="Zona_pellucida"/>
    <property type="match status" value="1"/>
</dbReference>
<comment type="caution">
    <text evidence="3">The sequence shown here is derived from an EMBL/GenBank/DDBJ whole genome shotgun (WGS) entry which is preliminary data.</text>
</comment>
<keyword evidence="1" id="KW-1015">Disulfide bond</keyword>
<dbReference type="InterPro" id="IPR055355">
    <property type="entry name" value="ZP-C"/>
</dbReference>
<dbReference type="Proteomes" id="UP000825002">
    <property type="component" value="Unassembled WGS sequence"/>
</dbReference>
<evidence type="ECO:0000313" key="4">
    <source>
        <dbReference type="Proteomes" id="UP000825002"/>
    </source>
</evidence>
<dbReference type="PROSITE" id="PS51034">
    <property type="entry name" value="ZP_2"/>
    <property type="match status" value="1"/>
</dbReference>
<evidence type="ECO:0000259" key="2">
    <source>
        <dbReference type="PROSITE" id="PS51034"/>
    </source>
</evidence>
<proteinExistence type="predicted"/>
<dbReference type="InterPro" id="IPR042235">
    <property type="entry name" value="ZP-C_dom"/>
</dbReference>
<dbReference type="PANTHER" id="PTHR46560:SF3">
    <property type="entry name" value="ZP DOMAIN-CONTAINING PROTEIN"/>
    <property type="match status" value="1"/>
</dbReference>